<dbReference type="OrthoDB" id="852821at2"/>
<feature type="transmembrane region" description="Helical" evidence="1">
    <location>
        <begin position="52"/>
        <end position="74"/>
    </location>
</feature>
<keyword evidence="3" id="KW-1185">Reference proteome</keyword>
<dbReference type="AlphaFoldDB" id="A0A239E277"/>
<gene>
    <name evidence="2" type="ORF">SAMN06296052_105232</name>
</gene>
<keyword evidence="1" id="KW-0812">Transmembrane</keyword>
<sequence>MLMMQEISVRLFEGAYSLQSRNEKRLLFFALLAVGVHLGLLIYLAVSKHFTPALVFVFLLNLLVPAYFFFRIWLDSKPKYRRHLTLHEEGVRYRSRFLEKESEFDWDEVDTVHIRLFKVIFVLKNEEVHEISLERIQNDTVLWQVKEQISEMVQRKEIVLQ</sequence>
<accession>A0A239E277</accession>
<feature type="transmembrane region" description="Helical" evidence="1">
    <location>
        <begin position="26"/>
        <end position="46"/>
    </location>
</feature>
<dbReference type="RefSeq" id="WP_089318646.1">
    <property type="nucleotide sequence ID" value="NZ_FZOQ01000005.1"/>
</dbReference>
<evidence type="ECO:0000313" key="3">
    <source>
        <dbReference type="Proteomes" id="UP000198432"/>
    </source>
</evidence>
<evidence type="ECO:0000313" key="2">
    <source>
        <dbReference type="EMBL" id="SNS38378.1"/>
    </source>
</evidence>
<keyword evidence="1" id="KW-0472">Membrane</keyword>
<dbReference type="EMBL" id="FZOQ01000005">
    <property type="protein sequence ID" value="SNS38378.1"/>
    <property type="molecule type" value="Genomic_DNA"/>
</dbReference>
<proteinExistence type="predicted"/>
<dbReference type="Proteomes" id="UP000198432">
    <property type="component" value="Unassembled WGS sequence"/>
</dbReference>
<name>A0A239E277_9BACT</name>
<evidence type="ECO:0000256" key="1">
    <source>
        <dbReference type="SAM" id="Phobius"/>
    </source>
</evidence>
<reference evidence="3" key="1">
    <citation type="submission" date="2017-06" db="EMBL/GenBank/DDBJ databases">
        <authorList>
            <person name="Varghese N."/>
            <person name="Submissions S."/>
        </authorList>
    </citation>
    <scope>NUCLEOTIDE SEQUENCE [LARGE SCALE GENOMIC DNA]</scope>
    <source>
        <strain evidence="3">NKM1</strain>
    </source>
</reference>
<protein>
    <recommendedName>
        <fullName evidence="4">YcxB-like protein</fullName>
    </recommendedName>
</protein>
<evidence type="ECO:0008006" key="4">
    <source>
        <dbReference type="Google" id="ProtNLM"/>
    </source>
</evidence>
<keyword evidence="1" id="KW-1133">Transmembrane helix</keyword>
<organism evidence="2 3">
    <name type="scientific">Pontibacter ummariensis</name>
    <dbReference type="NCBI Taxonomy" id="1610492"/>
    <lineage>
        <taxon>Bacteria</taxon>
        <taxon>Pseudomonadati</taxon>
        <taxon>Bacteroidota</taxon>
        <taxon>Cytophagia</taxon>
        <taxon>Cytophagales</taxon>
        <taxon>Hymenobacteraceae</taxon>
        <taxon>Pontibacter</taxon>
    </lineage>
</organism>